<protein>
    <submittedName>
        <fullName evidence="1">Uncharacterized protein</fullName>
    </submittedName>
</protein>
<accession>A0A6V7NKM9</accession>
<dbReference type="AlphaFoldDB" id="A0A6V7NKM9"/>
<organism evidence="1">
    <name type="scientific">Ananas comosus var. bracteatus</name>
    <name type="common">red pineapple</name>
    <dbReference type="NCBI Taxonomy" id="296719"/>
    <lineage>
        <taxon>Eukaryota</taxon>
        <taxon>Viridiplantae</taxon>
        <taxon>Streptophyta</taxon>
        <taxon>Embryophyta</taxon>
        <taxon>Tracheophyta</taxon>
        <taxon>Spermatophyta</taxon>
        <taxon>Magnoliopsida</taxon>
        <taxon>Liliopsida</taxon>
        <taxon>Poales</taxon>
        <taxon>Bromeliaceae</taxon>
        <taxon>Bromelioideae</taxon>
        <taxon>Ananas</taxon>
    </lineage>
</organism>
<evidence type="ECO:0000313" key="1">
    <source>
        <dbReference type="EMBL" id="CAD1818846.1"/>
    </source>
</evidence>
<gene>
    <name evidence="1" type="ORF">CB5_LOCUS2057</name>
</gene>
<proteinExistence type="predicted"/>
<dbReference type="EMBL" id="LR862139">
    <property type="protein sequence ID" value="CAD1818846.1"/>
    <property type="molecule type" value="Genomic_DNA"/>
</dbReference>
<reference evidence="1" key="1">
    <citation type="submission" date="2020-07" db="EMBL/GenBank/DDBJ databases">
        <authorList>
            <person name="Lin J."/>
        </authorList>
    </citation>
    <scope>NUCLEOTIDE SEQUENCE</scope>
</reference>
<sequence length="199" mass="22080">MVDLTGYRCLVSVNYLSDIPENLEITVGDYSLSVLIQLERWGRRDAPALATHPTRGPISTTPVERPRPPPPLCWICKRPPIIGRRFFKLGCVLEFVRNPGQAEGCTVSYLFFTTEILPTPANSKRQPEDESTTKGPAIVERRAATDWNLNFSDADADAALNEIPDAEGGRSIIAAADYFRSQQEKIWCMLLGPCVGTRS</sequence>
<name>A0A6V7NKM9_ANACO</name>